<organism evidence="1 2">
    <name type="scientific">Streptomyces chengmaiensis</name>
    <dbReference type="NCBI Taxonomy" id="3040919"/>
    <lineage>
        <taxon>Bacteria</taxon>
        <taxon>Bacillati</taxon>
        <taxon>Actinomycetota</taxon>
        <taxon>Actinomycetes</taxon>
        <taxon>Kitasatosporales</taxon>
        <taxon>Streptomycetaceae</taxon>
        <taxon>Streptomyces</taxon>
    </lineage>
</organism>
<name>A0ABT6HZ90_9ACTN</name>
<evidence type="ECO:0000313" key="2">
    <source>
        <dbReference type="Proteomes" id="UP001223144"/>
    </source>
</evidence>
<evidence type="ECO:0000313" key="1">
    <source>
        <dbReference type="EMBL" id="MDH2393573.1"/>
    </source>
</evidence>
<comment type="caution">
    <text evidence="1">The sequence shown here is derived from an EMBL/GenBank/DDBJ whole genome shotgun (WGS) entry which is preliminary data.</text>
</comment>
<dbReference type="EMBL" id="JARWBG010000073">
    <property type="protein sequence ID" value="MDH2393573.1"/>
    <property type="molecule type" value="Genomic_DNA"/>
</dbReference>
<protein>
    <submittedName>
        <fullName evidence="1">WXG100 family type VII secretion target</fullName>
    </submittedName>
</protein>
<gene>
    <name evidence="1" type="ORF">QCN29_33385</name>
</gene>
<dbReference type="RefSeq" id="WP_279932857.1">
    <property type="nucleotide sequence ID" value="NZ_JARWBG010000073.1"/>
</dbReference>
<dbReference type="Gene3D" id="1.10.287.1060">
    <property type="entry name" value="ESAT-6-like"/>
    <property type="match status" value="1"/>
</dbReference>
<dbReference type="SUPFAM" id="SSF140453">
    <property type="entry name" value="EsxAB dimer-like"/>
    <property type="match status" value="1"/>
</dbReference>
<keyword evidence="2" id="KW-1185">Reference proteome</keyword>
<dbReference type="InterPro" id="IPR036689">
    <property type="entry name" value="ESAT-6-like_sf"/>
</dbReference>
<dbReference type="NCBIfam" id="TIGR03930">
    <property type="entry name" value="WXG100_ESAT6"/>
    <property type="match status" value="1"/>
</dbReference>
<proteinExistence type="predicted"/>
<dbReference type="Pfam" id="PF06013">
    <property type="entry name" value="WXG100"/>
    <property type="match status" value="1"/>
</dbReference>
<sequence length="118" mass="12971">MSTPTPHTTPGGVEYGVTLVDLQAASSDTHLTAHDVSVWLQQLRTYVTALQNEWQGMAANEFQDLMVLWDRYAAQLNEALRAIGDGLMGNYHNYDNTEVANHRNMASVKANLPAANLA</sequence>
<dbReference type="Proteomes" id="UP001223144">
    <property type="component" value="Unassembled WGS sequence"/>
</dbReference>
<dbReference type="InterPro" id="IPR010310">
    <property type="entry name" value="T7SS_ESAT-6-like"/>
</dbReference>
<reference evidence="1 2" key="1">
    <citation type="submission" date="2023-04" db="EMBL/GenBank/DDBJ databases">
        <title>Streptomyces chengmaiensis sp. nov. isolated from the stem of mangrove plant in Hainan.</title>
        <authorList>
            <person name="Huang X."/>
            <person name="Zhou S."/>
            <person name="Chu X."/>
            <person name="Xie Y."/>
            <person name="Lin Y."/>
        </authorList>
    </citation>
    <scope>NUCLEOTIDE SEQUENCE [LARGE SCALE GENOMIC DNA]</scope>
    <source>
        <strain evidence="1 2">HNM0663</strain>
    </source>
</reference>
<accession>A0ABT6HZ90</accession>